<gene>
    <name evidence="1" type="ORF">E2562_013263</name>
</gene>
<dbReference type="EMBL" id="SPHZ02000007">
    <property type="protein sequence ID" value="KAF0906871.1"/>
    <property type="molecule type" value="Genomic_DNA"/>
</dbReference>
<sequence length="72" mass="8204">MSHVEAECRFVEAERHAKAKLASMLCVRRSQTRADVNIEAERRRGIACRGFTANVGVQPRDKFGRTQLYLVL</sequence>
<reference evidence="1 2" key="1">
    <citation type="submission" date="2019-11" db="EMBL/GenBank/DDBJ databases">
        <title>Whole genome sequence of Oryza granulata.</title>
        <authorList>
            <person name="Li W."/>
        </authorList>
    </citation>
    <scope>NUCLEOTIDE SEQUENCE [LARGE SCALE GENOMIC DNA]</scope>
    <source>
        <strain evidence="2">cv. Menghai</strain>
        <tissue evidence="1">Leaf</tissue>
    </source>
</reference>
<evidence type="ECO:0000313" key="1">
    <source>
        <dbReference type="EMBL" id="KAF0906871.1"/>
    </source>
</evidence>
<name>A0A6G1D392_9ORYZ</name>
<dbReference type="AlphaFoldDB" id="A0A6G1D392"/>
<organism evidence="1 2">
    <name type="scientific">Oryza meyeriana var. granulata</name>
    <dbReference type="NCBI Taxonomy" id="110450"/>
    <lineage>
        <taxon>Eukaryota</taxon>
        <taxon>Viridiplantae</taxon>
        <taxon>Streptophyta</taxon>
        <taxon>Embryophyta</taxon>
        <taxon>Tracheophyta</taxon>
        <taxon>Spermatophyta</taxon>
        <taxon>Magnoliopsida</taxon>
        <taxon>Liliopsida</taxon>
        <taxon>Poales</taxon>
        <taxon>Poaceae</taxon>
        <taxon>BOP clade</taxon>
        <taxon>Oryzoideae</taxon>
        <taxon>Oryzeae</taxon>
        <taxon>Oryzinae</taxon>
        <taxon>Oryza</taxon>
        <taxon>Oryza meyeriana</taxon>
    </lineage>
</organism>
<comment type="caution">
    <text evidence="1">The sequence shown here is derived from an EMBL/GenBank/DDBJ whole genome shotgun (WGS) entry which is preliminary data.</text>
</comment>
<protein>
    <submittedName>
        <fullName evidence="1">Uncharacterized protein</fullName>
    </submittedName>
</protein>
<proteinExistence type="predicted"/>
<accession>A0A6G1D392</accession>
<dbReference type="Proteomes" id="UP000479710">
    <property type="component" value="Unassembled WGS sequence"/>
</dbReference>
<keyword evidence="2" id="KW-1185">Reference proteome</keyword>
<evidence type="ECO:0000313" key="2">
    <source>
        <dbReference type="Proteomes" id="UP000479710"/>
    </source>
</evidence>